<organism evidence="1 2">
    <name type="scientific">SAR86 cluster bacterium</name>
    <dbReference type="NCBI Taxonomy" id="2030880"/>
    <lineage>
        <taxon>Bacteria</taxon>
        <taxon>Pseudomonadati</taxon>
        <taxon>Pseudomonadota</taxon>
        <taxon>Gammaproteobacteria</taxon>
        <taxon>SAR86 cluster</taxon>
    </lineage>
</organism>
<proteinExistence type="predicted"/>
<reference evidence="1 2" key="1">
    <citation type="submission" date="2020-06" db="EMBL/GenBank/DDBJ databases">
        <title>Dysbiosis in marine aquaculture revealed through microbiome analysis: reverse ecology for environmental sustainability.</title>
        <authorList>
            <person name="Haro-Moreno J.M."/>
            <person name="Coutinho F.H."/>
            <person name="Zaragoza-Solas A."/>
            <person name="Picazo A."/>
            <person name="Almagro-Moreno S."/>
            <person name="Lopez-Perez M."/>
        </authorList>
    </citation>
    <scope>NUCLEOTIDE SEQUENCE [LARGE SCALE GENOMIC DNA]</scope>
    <source>
        <strain evidence="1">MCMED-G41</strain>
    </source>
</reference>
<evidence type="ECO:0008006" key="3">
    <source>
        <dbReference type="Google" id="ProtNLM"/>
    </source>
</evidence>
<evidence type="ECO:0000313" key="1">
    <source>
        <dbReference type="EMBL" id="MBA4692384.1"/>
    </source>
</evidence>
<evidence type="ECO:0000313" key="2">
    <source>
        <dbReference type="Proteomes" id="UP000551848"/>
    </source>
</evidence>
<dbReference type="AlphaFoldDB" id="A0A838XUW2"/>
<sequence length="170" mass="19418">MIARSLLIIFAINFSVLANEDKISLSLLNAELKKNYAFTERSLNQSAMKIDNSSGKIFFDETGITINILTPFKENYRIEGGIIEIHDLYLDQKQSINIDQANNFFLNLLIDGIDENNSTYQVNIVDDDAIEVMSFEQNNLVSFLFFKNKLELIRYTDSLGVEHGIELQPL</sequence>
<dbReference type="Proteomes" id="UP000551848">
    <property type="component" value="Unassembled WGS sequence"/>
</dbReference>
<dbReference type="EMBL" id="JACETL010000008">
    <property type="protein sequence ID" value="MBA4692384.1"/>
    <property type="molecule type" value="Genomic_DNA"/>
</dbReference>
<name>A0A838XUW2_9GAMM</name>
<gene>
    <name evidence="1" type="ORF">H2072_01405</name>
</gene>
<protein>
    <recommendedName>
        <fullName evidence="3">Outer membrane lipoprotein carrier protein LolA</fullName>
    </recommendedName>
</protein>
<accession>A0A838XUW2</accession>
<comment type="caution">
    <text evidence="1">The sequence shown here is derived from an EMBL/GenBank/DDBJ whole genome shotgun (WGS) entry which is preliminary data.</text>
</comment>